<evidence type="ECO:0000313" key="10">
    <source>
        <dbReference type="Proteomes" id="UP000294309"/>
    </source>
</evidence>
<keyword evidence="7" id="KW-0472">Membrane</keyword>
<dbReference type="AlphaFoldDB" id="A0A4V1AQC5"/>
<organism evidence="9 10">
    <name type="scientific">Spiroplasma gladiatoris</name>
    <dbReference type="NCBI Taxonomy" id="2143"/>
    <lineage>
        <taxon>Bacteria</taxon>
        <taxon>Bacillati</taxon>
        <taxon>Mycoplasmatota</taxon>
        <taxon>Mollicutes</taxon>
        <taxon>Entomoplasmatales</taxon>
        <taxon>Spiroplasmataceae</taxon>
        <taxon>Spiroplasma</taxon>
    </lineage>
</organism>
<dbReference type="PANTHER" id="PTHR24345">
    <property type="entry name" value="SERINE/THREONINE-PROTEIN KINASE PLK"/>
    <property type="match status" value="1"/>
</dbReference>
<accession>A0A4V1AQC5</accession>
<evidence type="ECO:0000256" key="4">
    <source>
        <dbReference type="ARBA" id="ARBA00022777"/>
    </source>
</evidence>
<dbReference type="PROSITE" id="PS00108">
    <property type="entry name" value="PROTEIN_KINASE_ST"/>
    <property type="match status" value="1"/>
</dbReference>
<feature type="transmembrane region" description="Helical" evidence="7">
    <location>
        <begin position="316"/>
        <end position="336"/>
    </location>
</feature>
<gene>
    <name evidence="9" type="primary">prkC</name>
    <name evidence="9" type="ORF">SGLAD_v1c08200</name>
</gene>
<feature type="domain" description="Protein kinase" evidence="8">
    <location>
        <begin position="14"/>
        <end position="271"/>
    </location>
</feature>
<dbReference type="RefSeq" id="WP_134297921.1">
    <property type="nucleotide sequence ID" value="NZ_CP038013.1"/>
</dbReference>
<evidence type="ECO:0000256" key="6">
    <source>
        <dbReference type="PROSITE-ProRule" id="PRU10141"/>
    </source>
</evidence>
<protein>
    <submittedName>
        <fullName evidence="9">Serine/threonine protein kinase</fullName>
    </submittedName>
</protein>
<dbReference type="InterPro" id="IPR011009">
    <property type="entry name" value="Kinase-like_dom_sf"/>
</dbReference>
<dbReference type="InterPro" id="IPR017441">
    <property type="entry name" value="Protein_kinase_ATP_BS"/>
</dbReference>
<sequence length="337" mass="38090">MSDILEGQFLADRYKVISNLGSGGMASVVKAIDIFTNTTVAIKIINTQKIKEPEIGQERFEIEKEAFAKLGENPNVIKLFDVIQQHDEWYIVLECVEGGTLKDKFNYLGAMTLSELKYYFGKLCLALYEAHRLKIIHRDIKPDNVLLTKAGEVKLGDFGISIMEGYTKEETKTIGTPRYMSPEVIMKKRATPESDIYSLGLMLYECATGVAAFPGKDAHQIARKQVKNKPVPPRLVNPTIPQSLENIILKMIEKNPENRYSSTKDVYNDLQKIKVSDAPKPYNYHIKTILSDEKKDRKINIGSVYDKLPLINKTTFFVGISIILIILIALFLVVILI</sequence>
<keyword evidence="3 6" id="KW-0547">Nucleotide-binding</keyword>
<keyword evidence="10" id="KW-1185">Reference proteome</keyword>
<keyword evidence="7" id="KW-1133">Transmembrane helix</keyword>
<evidence type="ECO:0000256" key="5">
    <source>
        <dbReference type="ARBA" id="ARBA00022840"/>
    </source>
</evidence>
<evidence type="ECO:0000256" key="7">
    <source>
        <dbReference type="SAM" id="Phobius"/>
    </source>
</evidence>
<dbReference type="SUPFAM" id="SSF56112">
    <property type="entry name" value="Protein kinase-like (PK-like)"/>
    <property type="match status" value="1"/>
</dbReference>
<dbReference type="KEGG" id="sgq:SGLAD_v1c08200"/>
<evidence type="ECO:0000256" key="2">
    <source>
        <dbReference type="ARBA" id="ARBA00022679"/>
    </source>
</evidence>
<evidence type="ECO:0000259" key="8">
    <source>
        <dbReference type="PROSITE" id="PS50011"/>
    </source>
</evidence>
<dbReference type="InterPro" id="IPR000719">
    <property type="entry name" value="Prot_kinase_dom"/>
</dbReference>
<evidence type="ECO:0000256" key="3">
    <source>
        <dbReference type="ARBA" id="ARBA00022741"/>
    </source>
</evidence>
<keyword evidence="5 6" id="KW-0067">ATP-binding</keyword>
<dbReference type="Pfam" id="PF00069">
    <property type="entry name" value="Pkinase"/>
    <property type="match status" value="1"/>
</dbReference>
<dbReference type="EMBL" id="CP038013">
    <property type="protein sequence ID" value="QBQ08019.1"/>
    <property type="molecule type" value="Genomic_DNA"/>
</dbReference>
<evidence type="ECO:0000313" key="9">
    <source>
        <dbReference type="EMBL" id="QBQ08019.1"/>
    </source>
</evidence>
<dbReference type="PROSITE" id="PS50011">
    <property type="entry name" value="PROTEIN_KINASE_DOM"/>
    <property type="match status" value="1"/>
</dbReference>
<keyword evidence="4 9" id="KW-0418">Kinase</keyword>
<dbReference type="GO" id="GO:0004674">
    <property type="term" value="F:protein serine/threonine kinase activity"/>
    <property type="evidence" value="ECO:0007669"/>
    <property type="project" value="UniProtKB-KW"/>
</dbReference>
<dbReference type="SMART" id="SM00220">
    <property type="entry name" value="S_TKc"/>
    <property type="match status" value="1"/>
</dbReference>
<dbReference type="PANTHER" id="PTHR24345:SF0">
    <property type="entry name" value="CELL CYCLE SERINE_THREONINE-PROTEIN KINASE CDC5_MSD2"/>
    <property type="match status" value="1"/>
</dbReference>
<feature type="binding site" evidence="6">
    <location>
        <position position="43"/>
    </location>
    <ligand>
        <name>ATP</name>
        <dbReference type="ChEBI" id="CHEBI:30616"/>
    </ligand>
</feature>
<dbReference type="GO" id="GO:0005524">
    <property type="term" value="F:ATP binding"/>
    <property type="evidence" value="ECO:0007669"/>
    <property type="project" value="UniProtKB-UniRule"/>
</dbReference>
<dbReference type="OrthoDB" id="9788659at2"/>
<keyword evidence="2" id="KW-0808">Transferase</keyword>
<dbReference type="InterPro" id="IPR008271">
    <property type="entry name" value="Ser/Thr_kinase_AS"/>
</dbReference>
<dbReference type="CDD" id="cd14014">
    <property type="entry name" value="STKc_PknB_like"/>
    <property type="match status" value="1"/>
</dbReference>
<dbReference type="Gene3D" id="1.10.510.10">
    <property type="entry name" value="Transferase(Phosphotransferase) domain 1"/>
    <property type="match status" value="1"/>
</dbReference>
<evidence type="ECO:0000256" key="1">
    <source>
        <dbReference type="ARBA" id="ARBA00022527"/>
    </source>
</evidence>
<keyword evidence="1 9" id="KW-0723">Serine/threonine-protein kinase</keyword>
<keyword evidence="7" id="KW-0812">Transmembrane</keyword>
<name>A0A4V1AQC5_9MOLU</name>
<proteinExistence type="predicted"/>
<reference evidence="9 10" key="1">
    <citation type="submission" date="2019-03" db="EMBL/GenBank/DDBJ databases">
        <title>Complete genome sequence of Spiroplasma gladiatoris TG-1 (DSM 22552).</title>
        <authorList>
            <person name="Lin Y.-C."/>
            <person name="Chou L."/>
            <person name="Kuo C.-H."/>
        </authorList>
    </citation>
    <scope>NUCLEOTIDE SEQUENCE [LARGE SCALE GENOMIC DNA]</scope>
    <source>
        <strain evidence="9 10">TG-1</strain>
    </source>
</reference>
<dbReference type="PROSITE" id="PS00107">
    <property type="entry name" value="PROTEIN_KINASE_ATP"/>
    <property type="match status" value="1"/>
</dbReference>
<dbReference type="Proteomes" id="UP000294309">
    <property type="component" value="Chromosome"/>
</dbReference>